<name>A0AAV8T099_9ROSI</name>
<evidence type="ECO:0000313" key="1">
    <source>
        <dbReference type="EMBL" id="KAJ8759675.1"/>
    </source>
</evidence>
<proteinExistence type="predicted"/>
<organism evidence="1 2">
    <name type="scientific">Erythroxylum novogranatense</name>
    <dbReference type="NCBI Taxonomy" id="1862640"/>
    <lineage>
        <taxon>Eukaryota</taxon>
        <taxon>Viridiplantae</taxon>
        <taxon>Streptophyta</taxon>
        <taxon>Embryophyta</taxon>
        <taxon>Tracheophyta</taxon>
        <taxon>Spermatophyta</taxon>
        <taxon>Magnoliopsida</taxon>
        <taxon>eudicotyledons</taxon>
        <taxon>Gunneridae</taxon>
        <taxon>Pentapetalae</taxon>
        <taxon>rosids</taxon>
        <taxon>fabids</taxon>
        <taxon>Malpighiales</taxon>
        <taxon>Erythroxylaceae</taxon>
        <taxon>Erythroxylum</taxon>
    </lineage>
</organism>
<dbReference type="Proteomes" id="UP001159364">
    <property type="component" value="Linkage Group LG07"/>
</dbReference>
<dbReference type="EMBL" id="JAIWQS010000007">
    <property type="protein sequence ID" value="KAJ8759675.1"/>
    <property type="molecule type" value="Genomic_DNA"/>
</dbReference>
<comment type="caution">
    <text evidence="1">The sequence shown here is derived from an EMBL/GenBank/DDBJ whole genome shotgun (WGS) entry which is preliminary data.</text>
</comment>
<gene>
    <name evidence="1" type="ORF">K2173_009764</name>
</gene>
<keyword evidence="2" id="KW-1185">Reference proteome</keyword>
<evidence type="ECO:0000313" key="2">
    <source>
        <dbReference type="Proteomes" id="UP001159364"/>
    </source>
</evidence>
<reference evidence="1 2" key="1">
    <citation type="submission" date="2021-09" db="EMBL/GenBank/DDBJ databases">
        <title>Genomic insights and catalytic innovation underlie evolution of tropane alkaloids biosynthesis.</title>
        <authorList>
            <person name="Wang Y.-J."/>
            <person name="Tian T."/>
            <person name="Huang J.-P."/>
            <person name="Huang S.-X."/>
        </authorList>
    </citation>
    <scope>NUCLEOTIDE SEQUENCE [LARGE SCALE GENOMIC DNA]</scope>
    <source>
        <strain evidence="1">KIB-2018</strain>
        <tissue evidence="1">Leaf</tissue>
    </source>
</reference>
<protein>
    <submittedName>
        <fullName evidence="1">Uncharacterized protein</fullName>
    </submittedName>
</protein>
<accession>A0AAV8T099</accession>
<sequence length="110" mass="11656">MVGEGHLVELVSGGAEVVSTFVIVLEEGVGKTSPTFLEASDGYSIGEETLVLLSVSPLKGSSHNRFCESPKINETSYEYQRSGGDNSGPYLMNSASEALDLEEVIKGITI</sequence>
<dbReference type="AlphaFoldDB" id="A0AAV8T099"/>